<keyword evidence="1" id="KW-1133">Transmembrane helix</keyword>
<feature type="transmembrane region" description="Helical" evidence="1">
    <location>
        <begin position="12"/>
        <end position="32"/>
    </location>
</feature>
<evidence type="ECO:0000313" key="3">
    <source>
        <dbReference type="Proteomes" id="UP000813824"/>
    </source>
</evidence>
<gene>
    <name evidence="2" type="ORF">BXZ70DRAFT_910224</name>
</gene>
<keyword evidence="1" id="KW-0472">Membrane</keyword>
<keyword evidence="3" id="KW-1185">Reference proteome</keyword>
<comment type="caution">
    <text evidence="2">The sequence shown here is derived from an EMBL/GenBank/DDBJ whole genome shotgun (WGS) entry which is preliminary data.</text>
</comment>
<dbReference type="EMBL" id="JAEVFJ010000041">
    <property type="protein sequence ID" value="KAH8087192.1"/>
    <property type="molecule type" value="Genomic_DNA"/>
</dbReference>
<protein>
    <submittedName>
        <fullName evidence="2">Uncharacterized protein</fullName>
    </submittedName>
</protein>
<sequence>MDPSPFRGLNLNTLALVAAGTLFIVTVTILIFKRAMRQRQPPPHPMAQGHKVSLGDVPELVDVYGFPVGGGGADADADGGKRGVEDWGWEDIMPLSARALLPGTERQPNFTSTSSSPYNPTAARRIQPLQFPWNRKSKFQATSKSNTPTPVQTIQDLEVSVAILMPSPPSYKDKLRRAMGDHADDSDNDEDECLDYALGMTRVRVQHGEMSGFQSTFRVSKPAAIAIGCITGLVAIGYLFSIVARRRRAVRLGTAGGIPVGEREDGRWEKPVLVDAYVTGVRGKEGGVWGDLMPLAVNFVSLNSQSLTSWFFQQQKQRPEPPSQPSGPEPGQLEVTVILTMPRRQDEDDQFQYALGIAKIAVLSDRMELKGRKR</sequence>
<feature type="transmembrane region" description="Helical" evidence="1">
    <location>
        <begin position="223"/>
        <end position="244"/>
    </location>
</feature>
<name>A0A8K0XLQ8_9AGAR</name>
<accession>A0A8K0XLQ8</accession>
<evidence type="ECO:0000256" key="1">
    <source>
        <dbReference type="SAM" id="Phobius"/>
    </source>
</evidence>
<evidence type="ECO:0000313" key="2">
    <source>
        <dbReference type="EMBL" id="KAH8087192.1"/>
    </source>
</evidence>
<dbReference type="AlphaFoldDB" id="A0A8K0XLQ8"/>
<proteinExistence type="predicted"/>
<keyword evidence="1" id="KW-0812">Transmembrane</keyword>
<reference evidence="2" key="1">
    <citation type="journal article" date="2021" name="New Phytol.">
        <title>Evolutionary innovations through gain and loss of genes in the ectomycorrhizal Boletales.</title>
        <authorList>
            <person name="Wu G."/>
            <person name="Miyauchi S."/>
            <person name="Morin E."/>
            <person name="Kuo A."/>
            <person name="Drula E."/>
            <person name="Varga T."/>
            <person name="Kohler A."/>
            <person name="Feng B."/>
            <person name="Cao Y."/>
            <person name="Lipzen A."/>
            <person name="Daum C."/>
            <person name="Hundley H."/>
            <person name="Pangilinan J."/>
            <person name="Johnson J."/>
            <person name="Barry K."/>
            <person name="LaButti K."/>
            <person name="Ng V."/>
            <person name="Ahrendt S."/>
            <person name="Min B."/>
            <person name="Choi I.G."/>
            <person name="Park H."/>
            <person name="Plett J.M."/>
            <person name="Magnuson J."/>
            <person name="Spatafora J.W."/>
            <person name="Nagy L.G."/>
            <person name="Henrissat B."/>
            <person name="Grigoriev I.V."/>
            <person name="Yang Z.L."/>
            <person name="Xu J."/>
            <person name="Martin F.M."/>
        </authorList>
    </citation>
    <scope>NUCLEOTIDE SEQUENCE</scope>
    <source>
        <strain evidence="2">KKN 215</strain>
    </source>
</reference>
<organism evidence="2 3">
    <name type="scientific">Cristinia sonorae</name>
    <dbReference type="NCBI Taxonomy" id="1940300"/>
    <lineage>
        <taxon>Eukaryota</taxon>
        <taxon>Fungi</taxon>
        <taxon>Dikarya</taxon>
        <taxon>Basidiomycota</taxon>
        <taxon>Agaricomycotina</taxon>
        <taxon>Agaricomycetes</taxon>
        <taxon>Agaricomycetidae</taxon>
        <taxon>Agaricales</taxon>
        <taxon>Pleurotineae</taxon>
        <taxon>Stephanosporaceae</taxon>
        <taxon>Cristinia</taxon>
    </lineage>
</organism>
<dbReference type="Proteomes" id="UP000813824">
    <property type="component" value="Unassembled WGS sequence"/>
</dbReference>